<dbReference type="eggNOG" id="COG0840">
    <property type="taxonomic scope" value="Bacteria"/>
</dbReference>
<dbReference type="SUPFAM" id="SSF58104">
    <property type="entry name" value="Methyl-accepting chemotaxis protein (MCP) signaling domain"/>
    <property type="match status" value="1"/>
</dbReference>
<keyword evidence="6" id="KW-0812">Transmembrane</keyword>
<dbReference type="SMART" id="SM00304">
    <property type="entry name" value="HAMP"/>
    <property type="match status" value="1"/>
</dbReference>
<dbReference type="PROSITE" id="PS50192">
    <property type="entry name" value="T_SNARE"/>
    <property type="match status" value="1"/>
</dbReference>
<dbReference type="STRING" id="414684.RC1_0477"/>
<dbReference type="CDD" id="cd06225">
    <property type="entry name" value="HAMP"/>
    <property type="match status" value="1"/>
</dbReference>
<dbReference type="PRINTS" id="PR00260">
    <property type="entry name" value="CHEMTRNSDUCR"/>
</dbReference>
<evidence type="ECO:0000259" key="8">
    <source>
        <dbReference type="PROSITE" id="PS50192"/>
    </source>
</evidence>
<dbReference type="OrthoDB" id="9814202at2"/>
<comment type="similarity">
    <text evidence="4">Belongs to the methyl-accepting chemotaxis (MCP) protein family.</text>
</comment>
<proteinExistence type="inferred from homology"/>
<dbReference type="PROSITE" id="PS50111">
    <property type="entry name" value="CHEMOTAXIS_TRANSDUC_2"/>
    <property type="match status" value="1"/>
</dbReference>
<dbReference type="InterPro" id="IPR003660">
    <property type="entry name" value="HAMP_dom"/>
</dbReference>
<evidence type="ECO:0000256" key="4">
    <source>
        <dbReference type="ARBA" id="ARBA00029447"/>
    </source>
</evidence>
<feature type="domain" description="Methyl-accepting transducer" evidence="7">
    <location>
        <begin position="304"/>
        <end position="540"/>
    </location>
</feature>
<dbReference type="Proteomes" id="UP000001591">
    <property type="component" value="Chromosome"/>
</dbReference>
<evidence type="ECO:0000313" key="11">
    <source>
        <dbReference type="Proteomes" id="UP000001591"/>
    </source>
</evidence>
<keyword evidence="6" id="KW-1133">Transmembrane helix</keyword>
<dbReference type="InterPro" id="IPR004090">
    <property type="entry name" value="Chemotax_Me-accpt_rcpt"/>
</dbReference>
<dbReference type="EMBL" id="CP000613">
    <property type="protein sequence ID" value="ACI97914.1"/>
    <property type="molecule type" value="Genomic_DNA"/>
</dbReference>
<keyword evidence="6" id="KW-0472">Membrane</keyword>
<evidence type="ECO:0000259" key="9">
    <source>
        <dbReference type="PROSITE" id="PS50885"/>
    </source>
</evidence>
<evidence type="ECO:0000256" key="6">
    <source>
        <dbReference type="SAM" id="Phobius"/>
    </source>
</evidence>
<keyword evidence="3 5" id="KW-0807">Transducer</keyword>
<evidence type="ECO:0000256" key="3">
    <source>
        <dbReference type="ARBA" id="ARBA00023224"/>
    </source>
</evidence>
<dbReference type="PROSITE" id="PS50885">
    <property type="entry name" value="HAMP"/>
    <property type="match status" value="1"/>
</dbReference>
<evidence type="ECO:0000256" key="2">
    <source>
        <dbReference type="ARBA" id="ARBA00022519"/>
    </source>
</evidence>
<dbReference type="GO" id="GO:0005886">
    <property type="term" value="C:plasma membrane"/>
    <property type="evidence" value="ECO:0007669"/>
    <property type="project" value="UniProtKB-SubCell"/>
</dbReference>
<keyword evidence="2" id="KW-0997">Cell inner membrane</keyword>
<dbReference type="GO" id="GO:0004888">
    <property type="term" value="F:transmembrane signaling receptor activity"/>
    <property type="evidence" value="ECO:0007669"/>
    <property type="project" value="InterPro"/>
</dbReference>
<dbReference type="Pfam" id="PF12729">
    <property type="entry name" value="4HB_MCP_1"/>
    <property type="match status" value="1"/>
</dbReference>
<dbReference type="PANTHER" id="PTHR32089:SF112">
    <property type="entry name" value="LYSOZYME-LIKE PROTEIN-RELATED"/>
    <property type="match status" value="1"/>
</dbReference>
<name>B6IR28_RHOCS</name>
<evidence type="ECO:0000313" key="10">
    <source>
        <dbReference type="EMBL" id="ACI97914.1"/>
    </source>
</evidence>
<dbReference type="GO" id="GO:0006935">
    <property type="term" value="P:chemotaxis"/>
    <property type="evidence" value="ECO:0007669"/>
    <property type="project" value="InterPro"/>
</dbReference>
<comment type="subcellular location">
    <subcellularLocation>
        <location evidence="1">Cell inner membrane</location>
        <topology evidence="1">Multi-pass membrane protein</topology>
    </subcellularLocation>
</comment>
<dbReference type="HOGENOM" id="CLU_000445_107_27_5"/>
<dbReference type="KEGG" id="rce:RC1_0477"/>
<dbReference type="AlphaFoldDB" id="B6IR28"/>
<dbReference type="RefSeq" id="WP_012565706.1">
    <property type="nucleotide sequence ID" value="NC_011420.2"/>
</dbReference>
<feature type="domain" description="T-SNARE coiled-coil homology" evidence="8">
    <location>
        <begin position="456"/>
        <end position="518"/>
    </location>
</feature>
<protein>
    <submittedName>
        <fullName evidence="10">Methyl-accepting chemotaxis protein, putative</fullName>
    </submittedName>
</protein>
<evidence type="ECO:0000256" key="5">
    <source>
        <dbReference type="PROSITE-ProRule" id="PRU00284"/>
    </source>
</evidence>
<gene>
    <name evidence="10" type="ordered locus">RC1_0477</name>
</gene>
<organism evidence="10 11">
    <name type="scientific">Rhodospirillum centenum (strain ATCC 51521 / SW)</name>
    <dbReference type="NCBI Taxonomy" id="414684"/>
    <lineage>
        <taxon>Bacteria</taxon>
        <taxon>Pseudomonadati</taxon>
        <taxon>Pseudomonadota</taxon>
        <taxon>Alphaproteobacteria</taxon>
        <taxon>Rhodospirillales</taxon>
        <taxon>Rhodospirillaceae</taxon>
        <taxon>Rhodospirillum</taxon>
    </lineage>
</organism>
<feature type="transmembrane region" description="Helical" evidence="6">
    <location>
        <begin position="12"/>
        <end position="33"/>
    </location>
</feature>
<accession>B6IR28</accession>
<dbReference type="InterPro" id="IPR004089">
    <property type="entry name" value="MCPsignal_dom"/>
</dbReference>
<dbReference type="InterPro" id="IPR000727">
    <property type="entry name" value="T_SNARE_dom"/>
</dbReference>
<dbReference type="SMART" id="SM00283">
    <property type="entry name" value="MA"/>
    <property type="match status" value="1"/>
</dbReference>
<dbReference type="Gene3D" id="6.10.340.10">
    <property type="match status" value="1"/>
</dbReference>
<sequence>MPRLVDVSIRIRIFAAFGLVLFVTLALGGFGLVQLSRIDDAADVVVGNSLPSVSESNAILKGVLNYRRHQAAMMLNDDPQVRAERRQRLVEMSADLAARRKAYEALITTDRDAFERFDRAWARFLPLAAEIDSLMEAGKRDEYLAIYNGPARQALEEALVALEEAVGINERDGKDGGDAIIAARESATFGTIVALLAAAGLSIGAGLLTVTTVAGPVNRLTDTMNRLSRRELTAAVDGTDRKDEIGAMARAVQVFKDGLIEAERLTAAQKAEEKAKAARTARIDSLIRSFDGTSSESLRAVAAAATELDATAQSMAAIADETGRQASSAASAAEETTANVQTVASAAEEMAASIQEINRQVNRAKGVAQRAAESVQETNVTVEGLTAATQKIGEVVSLIQAIAAQTNLLALNATIEAARAGEAGKGFAVVASEVKNLAGQTAKATEEIAAQISAVQKVSAETSTAIQSIGTIIEEVNGISATIAAAMEQQGASTNEISRNVTQAAAGTQEVSANIGQVTQVTGQAGAAATQVLGAAGELARQSETLKQEVERFLAAIKAA</sequence>
<dbReference type="Pfam" id="PF00672">
    <property type="entry name" value="HAMP"/>
    <property type="match status" value="1"/>
</dbReference>
<feature type="domain" description="HAMP" evidence="9">
    <location>
        <begin position="211"/>
        <end position="264"/>
    </location>
</feature>
<evidence type="ECO:0000259" key="7">
    <source>
        <dbReference type="PROSITE" id="PS50111"/>
    </source>
</evidence>
<dbReference type="InterPro" id="IPR024478">
    <property type="entry name" value="HlyB_4HB_MCP"/>
</dbReference>
<evidence type="ECO:0000256" key="1">
    <source>
        <dbReference type="ARBA" id="ARBA00004429"/>
    </source>
</evidence>
<reference evidence="10 11" key="1">
    <citation type="journal article" date="2010" name="BMC Genomics">
        <title>Metabolic flexibility revealed in the genome of the cyst-forming alpha-1 proteobacterium Rhodospirillum centenum.</title>
        <authorList>
            <person name="Lu Y.K."/>
            <person name="Marden J."/>
            <person name="Han M."/>
            <person name="Swingley W.D."/>
            <person name="Mastrian S.D."/>
            <person name="Chowdhury S.R."/>
            <person name="Hao J."/>
            <person name="Helmy T."/>
            <person name="Kim S."/>
            <person name="Kurdoglu A.A."/>
            <person name="Matthies H.J."/>
            <person name="Rollo D."/>
            <person name="Stothard P."/>
            <person name="Blankenship R.E."/>
            <person name="Bauer C.E."/>
            <person name="Touchman J.W."/>
        </authorList>
    </citation>
    <scope>NUCLEOTIDE SEQUENCE [LARGE SCALE GENOMIC DNA]</scope>
    <source>
        <strain evidence="11">ATCC 51521 / SW</strain>
    </source>
</reference>
<dbReference type="Pfam" id="PF00015">
    <property type="entry name" value="MCPsignal"/>
    <property type="match status" value="1"/>
</dbReference>
<dbReference type="Gene3D" id="1.10.287.950">
    <property type="entry name" value="Methyl-accepting chemotaxis protein"/>
    <property type="match status" value="1"/>
</dbReference>
<keyword evidence="2" id="KW-1003">Cell membrane</keyword>
<dbReference type="GO" id="GO:0007165">
    <property type="term" value="P:signal transduction"/>
    <property type="evidence" value="ECO:0007669"/>
    <property type="project" value="UniProtKB-KW"/>
</dbReference>
<keyword evidence="11" id="KW-1185">Reference proteome</keyword>
<dbReference type="PANTHER" id="PTHR32089">
    <property type="entry name" value="METHYL-ACCEPTING CHEMOTAXIS PROTEIN MCPB"/>
    <property type="match status" value="1"/>
</dbReference>